<reference evidence="2" key="1">
    <citation type="journal article" date="2022" name="bioRxiv">
        <title>Sequencing and chromosome-scale assembly of the giantPleurodeles waltlgenome.</title>
        <authorList>
            <person name="Brown T."/>
            <person name="Elewa A."/>
            <person name="Iarovenko S."/>
            <person name="Subramanian E."/>
            <person name="Araus A.J."/>
            <person name="Petzold A."/>
            <person name="Susuki M."/>
            <person name="Suzuki K.-i.T."/>
            <person name="Hayashi T."/>
            <person name="Toyoda A."/>
            <person name="Oliveira C."/>
            <person name="Osipova E."/>
            <person name="Leigh N.D."/>
            <person name="Simon A."/>
            <person name="Yun M.H."/>
        </authorList>
    </citation>
    <scope>NUCLEOTIDE SEQUENCE</scope>
    <source>
        <strain evidence="2">20211129_DDA</strain>
        <tissue evidence="2">Liver</tissue>
    </source>
</reference>
<gene>
    <name evidence="2" type="ORF">NDU88_009499</name>
</gene>
<name>A0AAV7RYK5_PLEWA</name>
<sequence>MRAAAVAGGGEEPKGAVSSGQNYPGQREDAPGHQSLRVDHCCAASAQPSRPGGLTVAGAQSELGLAYSVGREHHNRWAPAGGAPADLGMVVPTWRGLLE</sequence>
<evidence type="ECO:0000313" key="3">
    <source>
        <dbReference type="Proteomes" id="UP001066276"/>
    </source>
</evidence>
<feature type="compositionally biased region" description="Basic and acidic residues" evidence="1">
    <location>
        <begin position="26"/>
        <end position="37"/>
    </location>
</feature>
<dbReference type="AlphaFoldDB" id="A0AAV7RYK5"/>
<keyword evidence="3" id="KW-1185">Reference proteome</keyword>
<dbReference type="EMBL" id="JANPWB010000009">
    <property type="protein sequence ID" value="KAJ1156782.1"/>
    <property type="molecule type" value="Genomic_DNA"/>
</dbReference>
<accession>A0AAV7RYK5</accession>
<proteinExistence type="predicted"/>
<evidence type="ECO:0000313" key="2">
    <source>
        <dbReference type="EMBL" id="KAJ1156782.1"/>
    </source>
</evidence>
<dbReference type="Proteomes" id="UP001066276">
    <property type="component" value="Chromosome 5"/>
</dbReference>
<protein>
    <submittedName>
        <fullName evidence="2">Uncharacterized protein</fullName>
    </submittedName>
</protein>
<organism evidence="2 3">
    <name type="scientific">Pleurodeles waltl</name>
    <name type="common">Iberian ribbed newt</name>
    <dbReference type="NCBI Taxonomy" id="8319"/>
    <lineage>
        <taxon>Eukaryota</taxon>
        <taxon>Metazoa</taxon>
        <taxon>Chordata</taxon>
        <taxon>Craniata</taxon>
        <taxon>Vertebrata</taxon>
        <taxon>Euteleostomi</taxon>
        <taxon>Amphibia</taxon>
        <taxon>Batrachia</taxon>
        <taxon>Caudata</taxon>
        <taxon>Salamandroidea</taxon>
        <taxon>Salamandridae</taxon>
        <taxon>Pleurodelinae</taxon>
        <taxon>Pleurodeles</taxon>
    </lineage>
</organism>
<feature type="region of interest" description="Disordered" evidence="1">
    <location>
        <begin position="1"/>
        <end position="37"/>
    </location>
</feature>
<comment type="caution">
    <text evidence="2">The sequence shown here is derived from an EMBL/GenBank/DDBJ whole genome shotgun (WGS) entry which is preliminary data.</text>
</comment>
<evidence type="ECO:0000256" key="1">
    <source>
        <dbReference type="SAM" id="MobiDB-lite"/>
    </source>
</evidence>